<proteinExistence type="predicted"/>
<dbReference type="RefSeq" id="WP_160591973.1">
    <property type="nucleotide sequence ID" value="NZ_CP047895.1"/>
</dbReference>
<name>A0A7Z2NUK7_9SPHN</name>
<dbReference type="AlphaFoldDB" id="A0A7Z2NUK7"/>
<dbReference type="Proteomes" id="UP000464468">
    <property type="component" value="Chromosome"/>
</dbReference>
<gene>
    <name evidence="1" type="ORF">GVO57_03750</name>
</gene>
<dbReference type="InterPro" id="IPR025514">
    <property type="entry name" value="DUF4402"/>
</dbReference>
<dbReference type="KEGG" id="schy:GVO57_03750"/>
<dbReference type="Pfam" id="PF14352">
    <property type="entry name" value="DUF4402"/>
    <property type="match status" value="1"/>
</dbReference>
<dbReference type="EMBL" id="CP047895">
    <property type="protein sequence ID" value="QHL90108.1"/>
    <property type="molecule type" value="Genomic_DNA"/>
</dbReference>
<evidence type="ECO:0000313" key="2">
    <source>
        <dbReference type="Proteomes" id="UP000464468"/>
    </source>
</evidence>
<keyword evidence="2" id="KW-1185">Reference proteome</keyword>
<reference evidence="1 2" key="1">
    <citation type="submission" date="2020-01" db="EMBL/GenBank/DDBJ databases">
        <title>Sphingomonas sp. C33 whole genome sequece.</title>
        <authorList>
            <person name="Park C."/>
        </authorList>
    </citation>
    <scope>NUCLEOTIDE SEQUENCE [LARGE SCALE GENOMIC DNA]</scope>
    <source>
        <strain evidence="1 2">C33</strain>
    </source>
</reference>
<evidence type="ECO:0000313" key="1">
    <source>
        <dbReference type="EMBL" id="QHL90108.1"/>
    </source>
</evidence>
<organism evidence="1 2">
    <name type="scientific">Sphingomonas changnyeongensis</name>
    <dbReference type="NCBI Taxonomy" id="2698679"/>
    <lineage>
        <taxon>Bacteria</taxon>
        <taxon>Pseudomonadati</taxon>
        <taxon>Pseudomonadota</taxon>
        <taxon>Alphaproteobacteria</taxon>
        <taxon>Sphingomonadales</taxon>
        <taxon>Sphingomonadaceae</taxon>
        <taxon>Sphingomonas</taxon>
    </lineage>
</organism>
<accession>A0A7Z2NUK7</accession>
<protein>
    <submittedName>
        <fullName evidence="1">DUF4402 domain-containing protein</fullName>
    </submittedName>
</protein>
<sequence length="89" mass="9313">MRCIGNASPGEIAITGAESYLVSIAVTPATLVNAQGDAIRVRPVLAAETLTLQPGNRRNRVGLGGTLSLGARQAPGDYRGEYLITVDYL</sequence>